<name>A0A059KN32_9BURK</name>
<dbReference type="STRING" id="34103.SAMN05421778_1132"/>
<gene>
    <name evidence="5" type="primary">recX</name>
    <name evidence="9" type="ORF">X805_16210</name>
</gene>
<dbReference type="InterPro" id="IPR036388">
    <property type="entry name" value="WH-like_DNA-bd_sf"/>
</dbReference>
<dbReference type="InterPro" id="IPR053924">
    <property type="entry name" value="RecX_HTH_2nd"/>
</dbReference>
<feature type="domain" description="RecX first three-helical" evidence="8">
    <location>
        <begin position="10"/>
        <end position="47"/>
    </location>
</feature>
<organism evidence="9 10">
    <name type="scientific">Sphaerotilus natans subsp. natans DSM 6575</name>
    <dbReference type="NCBI Taxonomy" id="1286631"/>
    <lineage>
        <taxon>Bacteria</taxon>
        <taxon>Pseudomonadati</taxon>
        <taxon>Pseudomonadota</taxon>
        <taxon>Betaproteobacteria</taxon>
        <taxon>Burkholderiales</taxon>
        <taxon>Sphaerotilaceae</taxon>
        <taxon>Sphaerotilus</taxon>
    </lineage>
</organism>
<sequence>MPAPSLSLKGRALRSLSLREHSRSELARKLAPHAESAEQVEALLDELTTLGFLSEQRFVESLLHRRAARHGSSRIRQELNASGIDPADHQEALDALKDSELSRARAIWSRRYASAPSDLNERARQTRFLLARGFSSAIVRQVLQAAAQAEIDSADEQDLPG</sequence>
<dbReference type="Pfam" id="PF21982">
    <property type="entry name" value="RecX_HTH1"/>
    <property type="match status" value="1"/>
</dbReference>
<accession>A0A059KN32</accession>
<evidence type="ECO:0000256" key="1">
    <source>
        <dbReference type="ARBA" id="ARBA00004496"/>
    </source>
</evidence>
<evidence type="ECO:0000259" key="7">
    <source>
        <dbReference type="Pfam" id="PF21981"/>
    </source>
</evidence>
<dbReference type="PANTHER" id="PTHR33602">
    <property type="entry name" value="REGULATORY PROTEIN RECX FAMILY PROTEIN"/>
    <property type="match status" value="1"/>
</dbReference>
<dbReference type="GO" id="GO:0006282">
    <property type="term" value="P:regulation of DNA repair"/>
    <property type="evidence" value="ECO:0007669"/>
    <property type="project" value="UniProtKB-UniRule"/>
</dbReference>
<comment type="function">
    <text evidence="5">Modulates RecA activity.</text>
</comment>
<feature type="domain" description="RecX second three-helical" evidence="6">
    <location>
        <begin position="54"/>
        <end position="93"/>
    </location>
</feature>
<proteinExistence type="inferred from homology"/>
<evidence type="ECO:0000313" key="9">
    <source>
        <dbReference type="EMBL" id="KDB52887.1"/>
    </source>
</evidence>
<dbReference type="GO" id="GO:0005737">
    <property type="term" value="C:cytoplasm"/>
    <property type="evidence" value="ECO:0007669"/>
    <property type="project" value="UniProtKB-SubCell"/>
</dbReference>
<dbReference type="InterPro" id="IPR003783">
    <property type="entry name" value="Regulatory_RecX"/>
</dbReference>
<dbReference type="EMBL" id="AZRA01000039">
    <property type="protein sequence ID" value="KDB52887.1"/>
    <property type="molecule type" value="Genomic_DNA"/>
</dbReference>
<evidence type="ECO:0000256" key="3">
    <source>
        <dbReference type="ARBA" id="ARBA00018111"/>
    </source>
</evidence>
<evidence type="ECO:0000256" key="4">
    <source>
        <dbReference type="ARBA" id="ARBA00022490"/>
    </source>
</evidence>
<feature type="domain" description="RecX third three-helical" evidence="7">
    <location>
        <begin position="98"/>
        <end position="143"/>
    </location>
</feature>
<comment type="caution">
    <text evidence="9">The sequence shown here is derived from an EMBL/GenBank/DDBJ whole genome shotgun (WGS) entry which is preliminary data.</text>
</comment>
<keyword evidence="10" id="KW-1185">Reference proteome</keyword>
<dbReference type="NCBIfam" id="NF001055">
    <property type="entry name" value="PRK00117.2-5"/>
    <property type="match status" value="1"/>
</dbReference>
<dbReference type="PATRIC" id="fig|1286631.3.peg.1594"/>
<dbReference type="Gene3D" id="1.10.10.10">
    <property type="entry name" value="Winged helix-like DNA-binding domain superfamily/Winged helix DNA-binding domain"/>
    <property type="match status" value="3"/>
</dbReference>
<evidence type="ECO:0000259" key="8">
    <source>
        <dbReference type="Pfam" id="PF21982"/>
    </source>
</evidence>
<dbReference type="RefSeq" id="WP_037480325.1">
    <property type="nucleotide sequence ID" value="NZ_AZRA01000039.1"/>
</dbReference>
<comment type="subcellular location">
    <subcellularLocation>
        <location evidence="1 5">Cytoplasm</location>
    </subcellularLocation>
</comment>
<comment type="similarity">
    <text evidence="2 5">Belongs to the RecX family.</text>
</comment>
<evidence type="ECO:0000256" key="5">
    <source>
        <dbReference type="HAMAP-Rule" id="MF_01114"/>
    </source>
</evidence>
<dbReference type="InterPro" id="IPR053925">
    <property type="entry name" value="RecX_HTH_3rd"/>
</dbReference>
<dbReference type="HAMAP" id="MF_01114">
    <property type="entry name" value="RecX"/>
    <property type="match status" value="1"/>
</dbReference>
<dbReference type="Proteomes" id="UP000026714">
    <property type="component" value="Unassembled WGS sequence"/>
</dbReference>
<keyword evidence="4 5" id="KW-0963">Cytoplasm</keyword>
<dbReference type="Pfam" id="PF02631">
    <property type="entry name" value="RecX_HTH2"/>
    <property type="match status" value="1"/>
</dbReference>
<dbReference type="PANTHER" id="PTHR33602:SF1">
    <property type="entry name" value="REGULATORY PROTEIN RECX FAMILY PROTEIN"/>
    <property type="match status" value="1"/>
</dbReference>
<evidence type="ECO:0000313" key="10">
    <source>
        <dbReference type="Proteomes" id="UP000026714"/>
    </source>
</evidence>
<protein>
    <recommendedName>
        <fullName evidence="3 5">Regulatory protein RecX</fullName>
    </recommendedName>
</protein>
<dbReference type="Pfam" id="PF21981">
    <property type="entry name" value="RecX_HTH3"/>
    <property type="match status" value="1"/>
</dbReference>
<dbReference type="eggNOG" id="COG2137">
    <property type="taxonomic scope" value="Bacteria"/>
</dbReference>
<evidence type="ECO:0000256" key="2">
    <source>
        <dbReference type="ARBA" id="ARBA00009695"/>
    </source>
</evidence>
<dbReference type="AlphaFoldDB" id="A0A059KN32"/>
<evidence type="ECO:0000259" key="6">
    <source>
        <dbReference type="Pfam" id="PF02631"/>
    </source>
</evidence>
<dbReference type="InterPro" id="IPR053926">
    <property type="entry name" value="RecX_HTH_1st"/>
</dbReference>
<reference evidence="9 10" key="1">
    <citation type="journal article" date="2014" name="FEMS Microbiol. Ecol.">
        <title>Sphaerotilus natans encrusted with nanoball-shaped Fe(III) oxide minerals formed by nitrate-reducing mixotrophic Fe(II) oxidation.</title>
        <authorList>
            <person name="Park S."/>
            <person name="Kim D.H."/>
            <person name="Lee J.H."/>
            <person name="Hur H.G."/>
        </authorList>
    </citation>
    <scope>NUCLEOTIDE SEQUENCE [LARGE SCALE GENOMIC DNA]</scope>
    <source>
        <strain evidence="9 10">DSM 6575</strain>
    </source>
</reference>